<dbReference type="InterPro" id="IPR016292">
    <property type="entry name" value="Epoxide_hydrolase"/>
</dbReference>
<evidence type="ECO:0000256" key="2">
    <source>
        <dbReference type="ARBA" id="ARBA00022797"/>
    </source>
</evidence>
<feature type="active site" description="Proton acceptor" evidence="4">
    <location>
        <position position="383"/>
    </location>
</feature>
<dbReference type="PANTHER" id="PTHR21661:SF35">
    <property type="entry name" value="EPOXIDE HYDROLASE"/>
    <property type="match status" value="1"/>
</dbReference>
<comment type="caution">
    <text evidence="7">The sequence shown here is derived from an EMBL/GenBank/DDBJ whole genome shotgun (WGS) entry which is preliminary data.</text>
</comment>
<accession>A0A3L9ZWR9</accession>
<dbReference type="EMBL" id="REFH01000010">
    <property type="protein sequence ID" value="RMA74958.1"/>
    <property type="molecule type" value="Genomic_DNA"/>
</dbReference>
<dbReference type="InterPro" id="IPR010497">
    <property type="entry name" value="Epoxide_hydro_N"/>
</dbReference>
<keyword evidence="8" id="KW-1185">Reference proteome</keyword>
<feature type="chain" id="PRO_5018181485" evidence="5">
    <location>
        <begin position="22"/>
        <end position="408"/>
    </location>
</feature>
<dbReference type="SUPFAM" id="SSF53474">
    <property type="entry name" value="alpha/beta-Hydrolases"/>
    <property type="match status" value="1"/>
</dbReference>
<organism evidence="7 8">
    <name type="scientific">Flavobacterium weaverense</name>
    <dbReference type="NCBI Taxonomy" id="271156"/>
    <lineage>
        <taxon>Bacteria</taxon>
        <taxon>Pseudomonadati</taxon>
        <taxon>Bacteroidota</taxon>
        <taxon>Flavobacteriia</taxon>
        <taxon>Flavobacteriales</taxon>
        <taxon>Flavobacteriaceae</taxon>
        <taxon>Flavobacterium</taxon>
    </lineage>
</organism>
<gene>
    <name evidence="7" type="ORF">BC961_2298</name>
</gene>
<keyword evidence="5" id="KW-0732">Signal</keyword>
<reference evidence="7 8" key="1">
    <citation type="submission" date="2018-10" db="EMBL/GenBank/DDBJ databases">
        <title>Genomic Encyclopedia of Archaeal and Bacterial Type Strains, Phase II (KMG-II): from individual species to whole genera.</title>
        <authorList>
            <person name="Goeker M."/>
        </authorList>
    </citation>
    <scope>NUCLEOTIDE SEQUENCE [LARGE SCALE GENOMIC DNA]</scope>
    <source>
        <strain evidence="7 8">DSM 19727</strain>
    </source>
</reference>
<name>A0A3L9ZWR9_9FLAO</name>
<dbReference type="GO" id="GO:0097176">
    <property type="term" value="P:epoxide metabolic process"/>
    <property type="evidence" value="ECO:0007669"/>
    <property type="project" value="TreeGrafter"/>
</dbReference>
<evidence type="ECO:0000256" key="5">
    <source>
        <dbReference type="SAM" id="SignalP"/>
    </source>
</evidence>
<dbReference type="GO" id="GO:0004301">
    <property type="term" value="F:epoxide hydrolase activity"/>
    <property type="evidence" value="ECO:0007669"/>
    <property type="project" value="TreeGrafter"/>
</dbReference>
<evidence type="ECO:0000256" key="4">
    <source>
        <dbReference type="PIRSR" id="PIRSR001112-1"/>
    </source>
</evidence>
<feature type="active site" description="Nucleophile" evidence="4">
    <location>
        <position position="201"/>
    </location>
</feature>
<feature type="signal peptide" evidence="5">
    <location>
        <begin position="1"/>
        <end position="21"/>
    </location>
</feature>
<dbReference type="RefSeq" id="WP_245980897.1">
    <property type="nucleotide sequence ID" value="NZ_CBCSGA010000004.1"/>
</dbReference>
<dbReference type="PRINTS" id="PR00412">
    <property type="entry name" value="EPOXHYDRLASE"/>
</dbReference>
<evidence type="ECO:0000313" key="8">
    <source>
        <dbReference type="Proteomes" id="UP000280368"/>
    </source>
</evidence>
<feature type="domain" description="Epoxide hydrolase N-terminal" evidence="6">
    <location>
        <begin position="29"/>
        <end position="134"/>
    </location>
</feature>
<dbReference type="Gene3D" id="3.40.50.1820">
    <property type="entry name" value="alpha/beta hydrolase"/>
    <property type="match status" value="1"/>
</dbReference>
<evidence type="ECO:0000259" key="6">
    <source>
        <dbReference type="Pfam" id="PF06441"/>
    </source>
</evidence>
<proteinExistence type="inferred from homology"/>
<evidence type="ECO:0000313" key="7">
    <source>
        <dbReference type="EMBL" id="RMA74958.1"/>
    </source>
</evidence>
<keyword evidence="3" id="KW-0378">Hydrolase</keyword>
<protein>
    <submittedName>
        <fullName evidence="7">Pimeloyl-ACP methyl ester carboxylesterase</fullName>
    </submittedName>
</protein>
<comment type="similarity">
    <text evidence="1">Belongs to the peptidase S33 family.</text>
</comment>
<dbReference type="PIRSF" id="PIRSF001112">
    <property type="entry name" value="Epoxide_hydrolase"/>
    <property type="match status" value="1"/>
</dbReference>
<feature type="active site" description="Proton donor" evidence="4">
    <location>
        <position position="328"/>
    </location>
</feature>
<dbReference type="InterPro" id="IPR029058">
    <property type="entry name" value="AB_hydrolase_fold"/>
</dbReference>
<dbReference type="Proteomes" id="UP000280368">
    <property type="component" value="Unassembled WGS sequence"/>
</dbReference>
<evidence type="ECO:0000256" key="1">
    <source>
        <dbReference type="ARBA" id="ARBA00010088"/>
    </source>
</evidence>
<dbReference type="Pfam" id="PF06441">
    <property type="entry name" value="EHN"/>
    <property type="match status" value="1"/>
</dbReference>
<dbReference type="InterPro" id="IPR000639">
    <property type="entry name" value="Epox_hydrolase-like"/>
</dbReference>
<dbReference type="PANTHER" id="PTHR21661">
    <property type="entry name" value="EPOXIDE HYDROLASE 1-RELATED"/>
    <property type="match status" value="1"/>
</dbReference>
<keyword evidence="2" id="KW-0058">Aromatic hydrocarbons catabolism</keyword>
<sequence length="408" mass="46496">MKKLSLFLFLIIVGTSQNLIAQNSKSYKMEPFKINIADNVLADLKTRLKQTRWTDEPKNANWNYGTNPTYLHELVDYWQNNYDWRKQEALLNKFPQYKTSIDGIDIHFIYVKGKGKNPKPLILTHGWPDNFFRFYKIIPMLTDPANFGGNADESFDVIIPSIPGFGFSEKVALNTDQTAVIWSKLMTDVLGYKTFVAAGGDLGTPITKSLANQFPHLVTAIHLTDVGYPTGKENWSTMSKPVQDFGKFIQNWWYSEGAYNMIQSTKPQTLGYGLNDSPVGLASWIVEKFNAWSDNKGNIENSFTKDELLTNIMIYWLTQTINSSIRTYAEDSKTAWSGGLRSQQRVETPTGVSIFPAEAPIPKEWAEHMANVTSFHKMEKGGHFAAMEQPELWANELRTFFYDDTNLK</sequence>
<dbReference type="AlphaFoldDB" id="A0A3L9ZWR9"/>
<evidence type="ECO:0000256" key="3">
    <source>
        <dbReference type="ARBA" id="ARBA00022801"/>
    </source>
</evidence>